<dbReference type="EMBL" id="OX459963">
    <property type="protein sequence ID" value="CAI9167505.1"/>
    <property type="molecule type" value="Genomic_DNA"/>
</dbReference>
<protein>
    <submittedName>
        <fullName evidence="2">Uncharacterized protein</fullName>
    </submittedName>
</protein>
<sequence length="103" mass="11552">MVGRILSLKMKIVYPLRAPVRPSPPHTQSGGHCPNNGGQKNKNTNQEGGNVNQPLLKTVSNSSSSNQEKRPERKQQCHNLSSLSEVRVDHNLKLSLFPRHYCR</sequence>
<feature type="compositionally biased region" description="Polar residues" evidence="1">
    <location>
        <begin position="51"/>
        <end position="66"/>
    </location>
</feature>
<reference evidence="2" key="1">
    <citation type="submission" date="2023-04" db="EMBL/GenBank/DDBJ databases">
        <authorList>
            <consortium name="ELIXIR-Norway"/>
        </authorList>
    </citation>
    <scope>NUCLEOTIDE SEQUENCE [LARGE SCALE GENOMIC DNA]</scope>
</reference>
<evidence type="ECO:0000313" key="2">
    <source>
        <dbReference type="EMBL" id="CAI9167505.1"/>
    </source>
</evidence>
<evidence type="ECO:0000313" key="3">
    <source>
        <dbReference type="Proteomes" id="UP001176941"/>
    </source>
</evidence>
<accession>A0ABN8Z0X5</accession>
<gene>
    <name evidence="2" type="ORF">MRATA1EN1_LOCUS16467</name>
</gene>
<name>A0ABN8Z0X5_RANTA</name>
<dbReference type="Proteomes" id="UP001176941">
    <property type="component" value="Chromosome 27"/>
</dbReference>
<evidence type="ECO:0000256" key="1">
    <source>
        <dbReference type="SAM" id="MobiDB-lite"/>
    </source>
</evidence>
<organism evidence="2 3">
    <name type="scientific">Rangifer tarandus platyrhynchus</name>
    <name type="common">Svalbard reindeer</name>
    <dbReference type="NCBI Taxonomy" id="3082113"/>
    <lineage>
        <taxon>Eukaryota</taxon>
        <taxon>Metazoa</taxon>
        <taxon>Chordata</taxon>
        <taxon>Craniata</taxon>
        <taxon>Vertebrata</taxon>
        <taxon>Euteleostomi</taxon>
        <taxon>Mammalia</taxon>
        <taxon>Eutheria</taxon>
        <taxon>Laurasiatheria</taxon>
        <taxon>Artiodactyla</taxon>
        <taxon>Ruminantia</taxon>
        <taxon>Pecora</taxon>
        <taxon>Cervidae</taxon>
        <taxon>Odocoileinae</taxon>
        <taxon>Rangifer</taxon>
    </lineage>
</organism>
<keyword evidence="3" id="KW-1185">Reference proteome</keyword>
<feature type="region of interest" description="Disordered" evidence="1">
    <location>
        <begin position="18"/>
        <end position="82"/>
    </location>
</feature>
<feature type="compositionally biased region" description="Low complexity" evidence="1">
    <location>
        <begin position="35"/>
        <end position="50"/>
    </location>
</feature>
<proteinExistence type="predicted"/>